<feature type="compositionally biased region" description="Polar residues" evidence="18">
    <location>
        <begin position="488"/>
        <end position="516"/>
    </location>
</feature>
<feature type="region of interest" description="Disordered" evidence="18">
    <location>
        <begin position="416"/>
        <end position="439"/>
    </location>
</feature>
<feature type="domain" description="Post-SET" evidence="21">
    <location>
        <begin position="2885"/>
        <end position="2901"/>
    </location>
</feature>
<evidence type="ECO:0000256" key="18">
    <source>
        <dbReference type="SAM" id="MobiDB-lite"/>
    </source>
</evidence>
<feature type="region of interest" description="Disordered" evidence="18">
    <location>
        <begin position="1654"/>
        <end position="1831"/>
    </location>
</feature>
<dbReference type="FunFam" id="2.170.270.10:FF:000004">
    <property type="entry name" value="Histone-lysine N-methyltransferase"/>
    <property type="match status" value="1"/>
</dbReference>
<feature type="compositionally biased region" description="Polar residues" evidence="18">
    <location>
        <begin position="1966"/>
        <end position="1981"/>
    </location>
</feature>
<feature type="region of interest" description="Disordered" evidence="18">
    <location>
        <begin position="536"/>
        <end position="563"/>
    </location>
</feature>
<feature type="region of interest" description="Disordered" evidence="18">
    <location>
        <begin position="464"/>
        <end position="518"/>
    </location>
</feature>
<dbReference type="CTD" id="560856"/>
<dbReference type="SMART" id="SM00542">
    <property type="entry name" value="FYRC"/>
    <property type="match status" value="1"/>
</dbReference>
<feature type="compositionally biased region" description="Low complexity" evidence="18">
    <location>
        <begin position="2360"/>
        <end position="2374"/>
    </location>
</feature>
<dbReference type="CDD" id="cd19170">
    <property type="entry name" value="SET_KMT2A_2B"/>
    <property type="match status" value="1"/>
</dbReference>
<reference evidence="25" key="1">
    <citation type="submission" date="2025-08" db="UniProtKB">
        <authorList>
            <consortium name="RefSeq"/>
        </authorList>
    </citation>
    <scope>IDENTIFICATION</scope>
</reference>
<dbReference type="EC" id="2.1.1.364" evidence="15"/>
<feature type="compositionally biased region" description="Low complexity" evidence="18">
    <location>
        <begin position="1702"/>
        <end position="1711"/>
    </location>
</feature>
<keyword evidence="7 17" id="KW-0863">Zinc-finger</keyword>
<evidence type="ECO:0000256" key="9">
    <source>
        <dbReference type="ARBA" id="ARBA00022853"/>
    </source>
</evidence>
<dbReference type="Gene3D" id="3.30.40.10">
    <property type="entry name" value="Zinc/RING finger domain, C3HC4 (zinc finger)"/>
    <property type="match status" value="3"/>
</dbReference>
<feature type="region of interest" description="Disordered" evidence="18">
    <location>
        <begin position="1388"/>
        <end position="1418"/>
    </location>
</feature>
<feature type="compositionally biased region" description="Polar residues" evidence="18">
    <location>
        <begin position="1692"/>
        <end position="1701"/>
    </location>
</feature>
<evidence type="ECO:0000256" key="10">
    <source>
        <dbReference type="ARBA" id="ARBA00023015"/>
    </source>
</evidence>
<dbReference type="PANTHER" id="PTHR45838:SF3">
    <property type="entry name" value="HISTONE-LYSINE N-METHYLTRANSFERASE 2B"/>
    <property type="match status" value="1"/>
</dbReference>
<dbReference type="Pfam" id="PF00628">
    <property type="entry name" value="PHD"/>
    <property type="match status" value="2"/>
</dbReference>
<evidence type="ECO:0000313" key="25">
    <source>
        <dbReference type="RefSeq" id="XP_008282050.1"/>
    </source>
</evidence>
<feature type="region of interest" description="Disordered" evidence="18">
    <location>
        <begin position="851"/>
        <end position="873"/>
    </location>
</feature>
<keyword evidence="14" id="KW-0539">Nucleus</keyword>
<feature type="compositionally biased region" description="Low complexity" evidence="18">
    <location>
        <begin position="1670"/>
        <end position="1691"/>
    </location>
</feature>
<evidence type="ECO:0000259" key="23">
    <source>
        <dbReference type="PROSITE" id="PS51805"/>
    </source>
</evidence>
<dbReference type="RefSeq" id="XP_008282050.1">
    <property type="nucleotide sequence ID" value="XM_008283828.1"/>
</dbReference>
<dbReference type="GO" id="GO:0140945">
    <property type="term" value="F:histone H3K4 monomethyltransferase activity"/>
    <property type="evidence" value="ECO:0007669"/>
    <property type="project" value="UniProtKB-EC"/>
</dbReference>
<name>A0A9Y4JTE5_9TELE</name>
<feature type="region of interest" description="Disordered" evidence="18">
    <location>
        <begin position="2244"/>
        <end position="2269"/>
    </location>
</feature>
<evidence type="ECO:0000259" key="19">
    <source>
        <dbReference type="PROSITE" id="PS50016"/>
    </source>
</evidence>
<dbReference type="SMART" id="SM00249">
    <property type="entry name" value="PHD"/>
    <property type="match status" value="4"/>
</dbReference>
<dbReference type="InterPro" id="IPR003888">
    <property type="entry name" value="FYrich_N"/>
</dbReference>
<dbReference type="InterPro" id="IPR001214">
    <property type="entry name" value="SET_dom"/>
</dbReference>
<dbReference type="SUPFAM" id="SSF57903">
    <property type="entry name" value="FYVE/PHD zinc finger"/>
    <property type="match status" value="3"/>
</dbReference>
<evidence type="ECO:0000256" key="3">
    <source>
        <dbReference type="ARBA" id="ARBA00022679"/>
    </source>
</evidence>
<evidence type="ECO:0000256" key="13">
    <source>
        <dbReference type="ARBA" id="ARBA00023163"/>
    </source>
</evidence>
<evidence type="ECO:0000256" key="1">
    <source>
        <dbReference type="ARBA" id="ARBA00004123"/>
    </source>
</evidence>
<feature type="region of interest" description="Disordered" evidence="18">
    <location>
        <begin position="2359"/>
        <end position="2385"/>
    </location>
</feature>
<organism evidence="24 25">
    <name type="scientific">Stegastes partitus</name>
    <name type="common">bicolor damselfish</name>
    <dbReference type="NCBI Taxonomy" id="144197"/>
    <lineage>
        <taxon>Eukaryota</taxon>
        <taxon>Metazoa</taxon>
        <taxon>Chordata</taxon>
        <taxon>Craniata</taxon>
        <taxon>Vertebrata</taxon>
        <taxon>Euteleostomi</taxon>
        <taxon>Actinopterygii</taxon>
        <taxon>Neopterygii</taxon>
        <taxon>Teleostei</taxon>
        <taxon>Neoteleostei</taxon>
        <taxon>Acanthomorphata</taxon>
        <taxon>Ovalentaria</taxon>
        <taxon>Pomacentridae</taxon>
        <taxon>Stegastes</taxon>
    </lineage>
</organism>
<dbReference type="InterPro" id="IPR003616">
    <property type="entry name" value="Post-SET_dom"/>
</dbReference>
<dbReference type="GO" id="GO:0003677">
    <property type="term" value="F:DNA binding"/>
    <property type="evidence" value="ECO:0007669"/>
    <property type="project" value="UniProtKB-KW"/>
</dbReference>
<dbReference type="InterPro" id="IPR003889">
    <property type="entry name" value="FYrich_C"/>
</dbReference>
<dbReference type="GO" id="GO:0008270">
    <property type="term" value="F:zinc ion binding"/>
    <property type="evidence" value="ECO:0007669"/>
    <property type="project" value="UniProtKB-KW"/>
</dbReference>
<keyword evidence="9" id="KW-0156">Chromatin regulator</keyword>
<evidence type="ECO:0000256" key="12">
    <source>
        <dbReference type="ARBA" id="ARBA00023125"/>
    </source>
</evidence>
<feature type="compositionally biased region" description="Basic and acidic residues" evidence="18">
    <location>
        <begin position="83"/>
        <end position="93"/>
    </location>
</feature>
<dbReference type="Proteomes" id="UP000694891">
    <property type="component" value="Unplaced"/>
</dbReference>
<evidence type="ECO:0000313" key="24">
    <source>
        <dbReference type="Proteomes" id="UP000694891"/>
    </source>
</evidence>
<dbReference type="Pfam" id="PF05965">
    <property type="entry name" value="FYRC"/>
    <property type="match status" value="1"/>
</dbReference>
<feature type="domain" description="PHD-type" evidence="19">
    <location>
        <begin position="1079"/>
        <end position="1132"/>
    </location>
</feature>
<dbReference type="Gene3D" id="3.30.160.360">
    <property type="match status" value="2"/>
</dbReference>
<dbReference type="GO" id="GO:0032259">
    <property type="term" value="P:methylation"/>
    <property type="evidence" value="ECO:0007669"/>
    <property type="project" value="UniProtKB-KW"/>
</dbReference>
<comment type="catalytic activity">
    <reaction evidence="16">
        <text>L-lysyl(4)-[histone H3] + S-adenosyl-L-methionine = N(6)-methyl-L-lysyl(4)-[histone H3] + S-adenosyl-L-homocysteine + H(+)</text>
        <dbReference type="Rhea" id="RHEA:60264"/>
        <dbReference type="Rhea" id="RHEA-COMP:15543"/>
        <dbReference type="Rhea" id="RHEA-COMP:15547"/>
        <dbReference type="ChEBI" id="CHEBI:15378"/>
        <dbReference type="ChEBI" id="CHEBI:29969"/>
        <dbReference type="ChEBI" id="CHEBI:57856"/>
        <dbReference type="ChEBI" id="CHEBI:59789"/>
        <dbReference type="ChEBI" id="CHEBI:61929"/>
        <dbReference type="EC" id="2.1.1.364"/>
    </reaction>
    <physiologicalReaction direction="left-to-right" evidence="16">
        <dbReference type="Rhea" id="RHEA:60265"/>
    </physiologicalReaction>
</comment>
<feature type="domain" description="CXXC-type" evidence="22">
    <location>
        <begin position="785"/>
        <end position="832"/>
    </location>
</feature>
<dbReference type="InterPro" id="IPR002857">
    <property type="entry name" value="Znf_CXXC"/>
</dbReference>
<protein>
    <recommendedName>
        <fullName evidence="15">[histone H3]-lysine(4) N-methyltransferase</fullName>
        <ecNumber evidence="15">2.1.1.364</ecNumber>
    </recommendedName>
</protein>
<feature type="region of interest" description="Disordered" evidence="18">
    <location>
        <begin position="2402"/>
        <end position="2553"/>
    </location>
</feature>
<feature type="compositionally biased region" description="Low complexity" evidence="18">
    <location>
        <begin position="1797"/>
        <end position="1811"/>
    </location>
</feature>
<keyword evidence="6" id="KW-0677">Repeat</keyword>
<feature type="compositionally biased region" description="Low complexity" evidence="18">
    <location>
        <begin position="1743"/>
        <end position="1758"/>
    </location>
</feature>
<feature type="compositionally biased region" description="Low complexity" evidence="18">
    <location>
        <begin position="200"/>
        <end position="211"/>
    </location>
</feature>
<feature type="compositionally biased region" description="Basic and acidic residues" evidence="18">
    <location>
        <begin position="213"/>
        <end position="222"/>
    </location>
</feature>
<dbReference type="Pfam" id="PF05964">
    <property type="entry name" value="FYRN"/>
    <property type="match status" value="1"/>
</dbReference>
<feature type="region of interest" description="Disordered" evidence="18">
    <location>
        <begin position="1964"/>
        <end position="2020"/>
    </location>
</feature>
<keyword evidence="12" id="KW-0238">DNA-binding</keyword>
<keyword evidence="24" id="KW-1185">Reference proteome</keyword>
<feature type="compositionally biased region" description="Low complexity" evidence="18">
    <location>
        <begin position="9"/>
        <end position="31"/>
    </location>
</feature>
<keyword evidence="3" id="KW-0808">Transferase</keyword>
<feature type="domain" description="PHD-type" evidence="19">
    <location>
        <begin position="1031"/>
        <end position="1082"/>
    </location>
</feature>
<evidence type="ECO:0000256" key="15">
    <source>
        <dbReference type="ARBA" id="ARBA00023620"/>
    </source>
</evidence>
<feature type="compositionally biased region" description="Basic residues" evidence="18">
    <location>
        <begin position="348"/>
        <end position="366"/>
    </location>
</feature>
<evidence type="ECO:0000259" key="21">
    <source>
        <dbReference type="PROSITE" id="PS50868"/>
    </source>
</evidence>
<feature type="region of interest" description="Disordered" evidence="18">
    <location>
        <begin position="2108"/>
        <end position="2183"/>
    </location>
</feature>
<evidence type="ECO:0000256" key="17">
    <source>
        <dbReference type="PROSITE-ProRule" id="PRU00509"/>
    </source>
</evidence>
<feature type="compositionally biased region" description="Polar residues" evidence="18">
    <location>
        <begin position="2244"/>
        <end position="2260"/>
    </location>
</feature>
<dbReference type="CDD" id="cd15508">
    <property type="entry name" value="PHD3_KMT2A_like"/>
    <property type="match status" value="1"/>
</dbReference>
<feature type="compositionally biased region" description="Polar residues" evidence="18">
    <location>
        <begin position="223"/>
        <end position="236"/>
    </location>
</feature>
<dbReference type="InterPro" id="IPR011011">
    <property type="entry name" value="Znf_FYVE_PHD"/>
</dbReference>
<dbReference type="PROSITE" id="PS50280">
    <property type="entry name" value="SET"/>
    <property type="match status" value="1"/>
</dbReference>
<evidence type="ECO:0000256" key="7">
    <source>
        <dbReference type="ARBA" id="ARBA00022771"/>
    </source>
</evidence>
<dbReference type="InterPro" id="IPR034732">
    <property type="entry name" value="EPHD"/>
</dbReference>
<dbReference type="InterPro" id="IPR047219">
    <property type="entry name" value="KMT2A_2B_SET"/>
</dbReference>
<dbReference type="SUPFAM" id="SSF82199">
    <property type="entry name" value="SET domain"/>
    <property type="match status" value="1"/>
</dbReference>
<feature type="domain" description="PHD-type" evidence="23">
    <location>
        <begin position="1429"/>
        <end position="1536"/>
    </location>
</feature>
<dbReference type="CDD" id="cd15589">
    <property type="entry name" value="PHD1_KMT2B"/>
    <property type="match status" value="1"/>
</dbReference>
<keyword evidence="10" id="KW-0805">Transcription regulation</keyword>
<feature type="domain" description="PHD-type" evidence="19">
    <location>
        <begin position="1164"/>
        <end position="1226"/>
    </location>
</feature>
<evidence type="ECO:0000256" key="14">
    <source>
        <dbReference type="ARBA" id="ARBA00023242"/>
    </source>
</evidence>
<keyword evidence="8" id="KW-0862">Zinc</keyword>
<dbReference type="PROSITE" id="PS50868">
    <property type="entry name" value="POST_SET"/>
    <property type="match status" value="1"/>
</dbReference>
<evidence type="ECO:0000259" key="22">
    <source>
        <dbReference type="PROSITE" id="PS51058"/>
    </source>
</evidence>
<feature type="region of interest" description="Disordered" evidence="18">
    <location>
        <begin position="311"/>
        <end position="378"/>
    </location>
</feature>
<evidence type="ECO:0000256" key="8">
    <source>
        <dbReference type="ARBA" id="ARBA00022833"/>
    </source>
</evidence>
<comment type="subcellular location">
    <subcellularLocation>
        <location evidence="1">Nucleus</location>
    </subcellularLocation>
</comment>
<feature type="compositionally biased region" description="Low complexity" evidence="18">
    <location>
        <begin position="123"/>
        <end position="136"/>
    </location>
</feature>
<dbReference type="FunFam" id="3.30.160.360:FF:000009">
    <property type="entry name" value="Histone-lysine N-methyltransferase"/>
    <property type="match status" value="1"/>
</dbReference>
<sequence length="2901" mass="319920">MAASGGGLSSPAAVAGLSTPAPARARFPGRPCSARSRLRSEKRTRRGRLGSDEGELAAVGPRPVNIGLALSEDPSLLRLLGVTEKHSRQRDAGFDSSSSEEEEDFTGFGTTTVRPQKPSGTLPQSSSSQAKSPQASDRSPEAKPLIGKIMPKTPKPALIGKIVPRVPKEDQGGKEIPKVVIKLHGKQVALPAKAKQADNQASGTQSSATSADIIRKAEETADSHSTQNQTAATSAGGTKEDKNTRTQTAGKGLEKPERRVKEEGEVSEGSDTDQSQTQRSVKGIKGFRIGNARRTSQAVALSFHKRQRKRIAKGMGASPEAGAEAGAQSGEEAAMPLECKAADTSEKRVRKKHQRRSLFGHKRKQSKNAPTVKRPKLGRIRTRRVFYTYVPEPIPAPETDGNEPQIEDQNIALSEGEPRSFSEQSSNNSSTPVMSARSSRVIKAPKRFLDEEMIPFPKGSLSTWLKSQQREDGKPSPSLHESGYDGNLLQSDSDSISVFDSPSAVTKMSSKPSPGTSHLEIYKNLKKLTLKLAEKKKGQSDIQEEYTDQGDSLASHSKKRRKSKIMMEELDSPGVVRKLAVVVNTDVETPLQVPPEDTDKKNEAEIVTEENREALEVSGPSHRIGLSGANKRMLHLLKKAKVQLIKIDQQKQLKLSQLGTRETCVPVAGRRRRVGLSPKEVSPQEQPLGGPRIKHVCRAAAVALGQPRAMVPDDIPRLSALPLHEREGITCSPAAEDVADDDDDISDKGRAQWIVSQENIQRRRRGRGRSHRFRKRKALSRYAPGGVRSRRCGHCKGCLVEEDCAKCINCLDKPKFGGPNTKRQCCIYKRCERIEKAKLERIIRPLKVHARRLSGSVSSSDDTNWKYGGEGSSSMALGVRKQSLRNITPRSYSSLLKSESEDEEEEEEAEEEEQQEDKADKSTVKPNVATACNQEVAAQDGGLLPDDTPTEAVKNRRPFSRGAGSRPRPYKNPAECTSVNTLTGLTNGFPQKGLLQNKYKIRVDFKEDCAVQNVWLMGGLSVLTSVPTTPQPVCLLCASKGRHEMIFCQICCEPFHNFCLSPEERPLIENKENWCCRRCKFCNVCGRRSKSTKPVLQCRRCQTSYHPSCLGPTYPKPMNCSMPWVCMTCIRCKSCGVTPGKTLDLAWNHEQDLCPDCSSLHNKGNFCTVCHKCYEDSSSQPSQMIRCSECSHWIHYSCEGLSEELFGLLSSQPEKADFTCSTCSRHRAERSSLKEGLQSRLTAGLEEVLIDLLCSNSTRHLVICKACQEPTQFFKGQQPVCDLQAVEKKFKRGGYTSVKAFHADITFVMRQRLKEEELLPEDQRPTIQSRVHYDRVMMQVFSWFPAHYLKKWNSFSEEFPSGMLPEAVLPPSKEHSYAQWLERTYQAKERRGPQTGKTESLLPSVTAQQPGASHSLPLYSDESTKTEDLRQCALCQQYGDSVPSEAGRLLYLGQNEWAHVNCCLWSAEVYEENSALLQVHSAVSRGRHLRCDRCGQSGATVGCCLATCQSNFHFMCGRAQNCVFQQDRKVYCYRHRDLVSTKIVSGKGFEVPRRVYVDFEGINLRRKFLTGLEPESINMTIGSLQIQKLGVLSELSSNGRMLYPVGYQCSRLYWSTVDPRRRCKYTCKVTEVSTPLPGEEQDPRWDQEENHTIVHSPKHHRDMESPDRLSSSSSPIKSTTPSPNSKTHNTPGSKSPGYTQTRRPAGGSSRPLPSPGSAPPKSHHILTLRDLEDTRRPRRLSSRSRCSSSPTESDPSVPMTLRSGGTIHSRCALFSSPPRSSTLGSASPPLSRQNSTSPVWSSPPRSNSSLSAGLSPRQGAITHSPKGRHNFKITTPISAEVPQDFLASSEAEDAAVATTNGISLAPDNLEEEVAHLMSQELPYTVFDTDTDVAVASMLNAKLEFDESLLTENVALHCGAQGSRGEAEGVVQDVEMQDDNQQNDSEDEDSRRYFKFSRTVVCDAASGSDSSGQLPSAQSISQLDGADGGSDSEESEVVDDEAQDTEDEEAQIHANHSTPTKQLTVALKRLESMYDTQKPNADEETTEPEFQESFSPSAFLESGYSNTDLSVQGEEVLVTTETPASQNDVFLDSTTGHFVSAEDGSLAYPSRSVVDDKDDSSSSTDSVEGFKDDLTDPDYSPEPKTKRSPTTQMKTIVVKTKHPASNLKRLLPKPSGLPHQQPKLKLPLPPRHQTANNVPVSPAAATYCAVPRPVTSPIVINGLNALPIQPGATRGRTIAIRLDSSRSGGQQQGLTQNQAGAGNSPPTPSPQVLLVNRQGQILIKDPRSNTYQSLNTNSPAYNKISQIAKILHSGTALHHSVPRVIIKPRSSPSAANVSSAVNHTTTEKKIIVRVVPVKSSAAPTAPTTPTAPTAAVGAQTGPEANFSVADETTAQAIIERAMATHRDTERTAPIILSNTQRPKARHRRPSQVADAEDSDRSSAGCSESPGGLVNEQTRHQVRVKRVSSASERPSRKKSKIDFLKDPSSEQEELNDTRSSGVRMKAPSLKDVLDLDQENQPEPEPLRITAPPPPTPSRRPEVVSPPASAQANSHIQGKTHMWVSARHGDLSEWGPYSGFSSEEDTPAHKYRKRTYMNQPHLRFEITSDDGFSVKANSIEVAWRAVIDGVLEARAGFHLKQLPLGGMSGPRVLGVVHDAVIFLLEQLQGAANCKHHRFRFHRCDDIEEELPLNPSGCARAEVYTRKATFDMFNFLASQHRELPDIVGPFDEEEDEFPLKSSRRATSSELPMAMRFRHLEKISKEAVGVYRSLIHGRGLFCKRNIEAGEMVIEYAGTVIRSVLTDKREKYYDSKGIGCYMFRIDDFDVVDATMQGNAARFINHSCEPNCYSRVINVDGRKHIVIFALRKIYRGEELTYDYKFPIEDESSKLHCNCGARRCRRFLN</sequence>
<feature type="compositionally biased region" description="Polar residues" evidence="18">
    <location>
        <begin position="1777"/>
        <end position="1796"/>
    </location>
</feature>
<dbReference type="PROSITE" id="PS51805">
    <property type="entry name" value="EPHD"/>
    <property type="match status" value="1"/>
</dbReference>
<feature type="compositionally biased region" description="Polar residues" evidence="18">
    <location>
        <begin position="1395"/>
        <end position="1412"/>
    </location>
</feature>
<dbReference type="Pfam" id="PF13771">
    <property type="entry name" value="zf-HC5HC2H"/>
    <property type="match status" value="1"/>
</dbReference>
<feature type="compositionally biased region" description="Low complexity" evidence="18">
    <location>
        <begin position="421"/>
        <end position="430"/>
    </location>
</feature>
<dbReference type="GO" id="GO:0035097">
    <property type="term" value="C:histone methyltransferase complex"/>
    <property type="evidence" value="ECO:0007669"/>
    <property type="project" value="TreeGrafter"/>
</dbReference>
<dbReference type="PANTHER" id="PTHR45838">
    <property type="entry name" value="HISTONE-LYSINE-N-METHYLTRANSFERASE 2 KMT2 FAMILY MEMBER"/>
    <property type="match status" value="1"/>
</dbReference>
<dbReference type="FunFam" id="3.30.40.10:FF:000394">
    <property type="entry name" value="Histone-lysine N-methyltransferase"/>
    <property type="match status" value="1"/>
</dbReference>
<dbReference type="Gene3D" id="2.170.270.10">
    <property type="entry name" value="SET domain"/>
    <property type="match status" value="1"/>
</dbReference>
<dbReference type="SMART" id="SM00541">
    <property type="entry name" value="FYRN"/>
    <property type="match status" value="1"/>
</dbReference>
<evidence type="ECO:0000256" key="5">
    <source>
        <dbReference type="ARBA" id="ARBA00022723"/>
    </source>
</evidence>
<dbReference type="FunFam" id="3.30.40.10:FF:000002">
    <property type="entry name" value="Histone-lysine N-methyltransferase"/>
    <property type="match status" value="1"/>
</dbReference>
<feature type="compositionally biased region" description="Acidic residues" evidence="18">
    <location>
        <begin position="1989"/>
        <end position="2008"/>
    </location>
</feature>
<feature type="region of interest" description="Disordered" evidence="18">
    <location>
        <begin position="82"/>
        <end position="174"/>
    </location>
</feature>
<feature type="region of interest" description="Disordered" evidence="18">
    <location>
        <begin position="890"/>
        <end position="974"/>
    </location>
</feature>
<feature type="compositionally biased region" description="Acidic residues" evidence="18">
    <location>
        <begin position="900"/>
        <end position="915"/>
    </location>
</feature>
<dbReference type="InterPro" id="IPR046341">
    <property type="entry name" value="SET_dom_sf"/>
</dbReference>
<evidence type="ECO:0000256" key="6">
    <source>
        <dbReference type="ARBA" id="ARBA00022737"/>
    </source>
</evidence>
<dbReference type="Pfam" id="PF00856">
    <property type="entry name" value="SET"/>
    <property type="match status" value="1"/>
</dbReference>
<feature type="domain" description="SET" evidence="20">
    <location>
        <begin position="2761"/>
        <end position="2877"/>
    </location>
</feature>
<feature type="compositionally biased region" description="Low complexity" evidence="18">
    <location>
        <begin position="316"/>
        <end position="334"/>
    </location>
</feature>
<keyword evidence="2" id="KW-0489">Methyltransferase</keyword>
<feature type="region of interest" description="Disordered" evidence="18">
    <location>
        <begin position="191"/>
        <end position="289"/>
    </location>
</feature>
<dbReference type="PROSITE" id="PS51542">
    <property type="entry name" value="FYRN"/>
    <property type="match status" value="1"/>
</dbReference>
<evidence type="ECO:0000256" key="2">
    <source>
        <dbReference type="ARBA" id="ARBA00022603"/>
    </source>
</evidence>
<dbReference type="PROSITE" id="PS50016">
    <property type="entry name" value="ZF_PHD_2"/>
    <property type="match status" value="3"/>
</dbReference>
<dbReference type="InterPro" id="IPR019787">
    <property type="entry name" value="Znf_PHD-finger"/>
</dbReference>
<proteinExistence type="predicted"/>
<evidence type="ECO:0000256" key="4">
    <source>
        <dbReference type="ARBA" id="ARBA00022691"/>
    </source>
</evidence>
<evidence type="ECO:0000256" key="11">
    <source>
        <dbReference type="ARBA" id="ARBA00023117"/>
    </source>
</evidence>
<dbReference type="PROSITE" id="PS51058">
    <property type="entry name" value="ZF_CXXC"/>
    <property type="match status" value="1"/>
</dbReference>
<dbReference type="SMART" id="SM00317">
    <property type="entry name" value="SET"/>
    <property type="match status" value="1"/>
</dbReference>
<feature type="region of interest" description="Disordered" evidence="18">
    <location>
        <begin position="1"/>
        <end position="67"/>
    </location>
</feature>
<keyword evidence="4" id="KW-0949">S-adenosyl-L-methionine</keyword>
<dbReference type="InterPro" id="IPR001965">
    <property type="entry name" value="Znf_PHD"/>
</dbReference>
<dbReference type="InterPro" id="IPR036427">
    <property type="entry name" value="Bromodomain-like_sf"/>
</dbReference>
<accession>A0A9Y4JTE5</accession>
<dbReference type="Gene3D" id="1.20.920.10">
    <property type="entry name" value="Bromodomain-like"/>
    <property type="match status" value="1"/>
</dbReference>
<dbReference type="GO" id="GO:0045893">
    <property type="term" value="P:positive regulation of DNA-templated transcription"/>
    <property type="evidence" value="ECO:0007669"/>
    <property type="project" value="TreeGrafter"/>
</dbReference>
<keyword evidence="13" id="KW-0804">Transcription</keyword>
<gene>
    <name evidence="25" type="primary">kmt2ba</name>
</gene>
<feature type="compositionally biased region" description="Basic residues" evidence="18">
    <location>
        <begin position="36"/>
        <end position="48"/>
    </location>
</feature>
<keyword evidence="5" id="KW-0479">Metal-binding</keyword>
<dbReference type="InterPro" id="IPR013083">
    <property type="entry name" value="Znf_RING/FYVE/PHD"/>
</dbReference>
<feature type="compositionally biased region" description="Basic and acidic residues" evidence="18">
    <location>
        <begin position="252"/>
        <end position="264"/>
    </location>
</feature>
<dbReference type="PROSITE" id="PS51543">
    <property type="entry name" value="FYRC"/>
    <property type="match status" value="1"/>
</dbReference>
<keyword evidence="11" id="KW-0103">Bromodomain</keyword>
<evidence type="ECO:0000259" key="20">
    <source>
        <dbReference type="PROSITE" id="PS50280"/>
    </source>
</evidence>
<dbReference type="Pfam" id="PF02008">
    <property type="entry name" value="zf-CXXC"/>
    <property type="match status" value="1"/>
</dbReference>
<evidence type="ECO:0000256" key="16">
    <source>
        <dbReference type="ARBA" id="ARBA00049353"/>
    </source>
</evidence>